<keyword evidence="1" id="KW-0808">Transferase</keyword>
<evidence type="ECO:0000256" key="9">
    <source>
        <dbReference type="ARBA" id="ARBA00052178"/>
    </source>
</evidence>
<evidence type="ECO:0000313" key="15">
    <source>
        <dbReference type="EMBL" id="CAF3616618.1"/>
    </source>
</evidence>
<evidence type="ECO:0000313" key="13">
    <source>
        <dbReference type="EMBL" id="CAF1247997.1"/>
    </source>
</evidence>
<dbReference type="EMBL" id="CAJNOG010000177">
    <property type="protein sequence ID" value="CAF1043250.1"/>
    <property type="molecule type" value="Genomic_DNA"/>
</dbReference>
<comment type="catalytic activity">
    <reaction evidence="11">
        <text>serotonin + acetyl-CoA = N-acetylserotonin + CoA + H(+)</text>
        <dbReference type="Rhea" id="RHEA:25217"/>
        <dbReference type="ChEBI" id="CHEBI:15378"/>
        <dbReference type="ChEBI" id="CHEBI:17697"/>
        <dbReference type="ChEBI" id="CHEBI:57287"/>
        <dbReference type="ChEBI" id="CHEBI:57288"/>
        <dbReference type="ChEBI" id="CHEBI:350546"/>
        <dbReference type="EC" id="2.3.1.87"/>
    </reaction>
    <physiologicalReaction direction="left-to-right" evidence="11">
        <dbReference type="Rhea" id="RHEA:25218"/>
    </physiologicalReaction>
</comment>
<dbReference type="EMBL" id="CAJNON010000409">
    <property type="protein sequence ID" value="CAF1247997.1"/>
    <property type="molecule type" value="Genomic_DNA"/>
</dbReference>
<dbReference type="Proteomes" id="UP000663845">
    <property type="component" value="Unassembled WGS sequence"/>
</dbReference>
<dbReference type="Proteomes" id="UP000663881">
    <property type="component" value="Unassembled WGS sequence"/>
</dbReference>
<evidence type="ECO:0000256" key="11">
    <source>
        <dbReference type="ARBA" id="ARBA00052491"/>
    </source>
</evidence>
<dbReference type="GO" id="GO:0004059">
    <property type="term" value="F:aralkylamine N-acetyltransferase activity"/>
    <property type="evidence" value="ECO:0007669"/>
    <property type="project" value="UniProtKB-EC"/>
</dbReference>
<comment type="similarity">
    <text evidence="2">Belongs to the acetyltransferase family. AANAT subfamily.</text>
</comment>
<dbReference type="EMBL" id="CAJOAZ010000075">
    <property type="protein sequence ID" value="CAF3519314.1"/>
    <property type="molecule type" value="Genomic_DNA"/>
</dbReference>
<evidence type="ECO:0000256" key="1">
    <source>
        <dbReference type="ARBA" id="ARBA00022679"/>
    </source>
</evidence>
<evidence type="ECO:0000256" key="2">
    <source>
        <dbReference type="ARBA" id="ARBA00038182"/>
    </source>
</evidence>
<proteinExistence type="inferred from homology"/>
<dbReference type="OrthoDB" id="41532at2759"/>
<dbReference type="PANTHER" id="PTHR20905:SF1">
    <property type="entry name" value="AT07410P-RELATED"/>
    <property type="match status" value="1"/>
</dbReference>
<evidence type="ECO:0000256" key="4">
    <source>
        <dbReference type="ARBA" id="ARBA00050189"/>
    </source>
</evidence>
<evidence type="ECO:0000313" key="16">
    <source>
        <dbReference type="Proteomes" id="UP000663891"/>
    </source>
</evidence>
<dbReference type="Proteomes" id="UP000663891">
    <property type="component" value="Unassembled WGS sequence"/>
</dbReference>
<dbReference type="SUPFAM" id="SSF55729">
    <property type="entry name" value="Acyl-CoA N-acyltransferases (Nat)"/>
    <property type="match status" value="1"/>
</dbReference>
<comment type="catalytic activity">
    <reaction evidence="9">
        <text>serotonin + hexadecanoyl-CoA = N-hexadecanoyl-serotonin + CoA + H(+)</text>
        <dbReference type="Rhea" id="RHEA:51384"/>
        <dbReference type="ChEBI" id="CHEBI:15378"/>
        <dbReference type="ChEBI" id="CHEBI:57287"/>
        <dbReference type="ChEBI" id="CHEBI:57379"/>
        <dbReference type="ChEBI" id="CHEBI:134059"/>
        <dbReference type="ChEBI" id="CHEBI:350546"/>
    </reaction>
    <physiologicalReaction direction="left-to-right" evidence="9">
        <dbReference type="Rhea" id="RHEA:51385"/>
    </physiologicalReaction>
</comment>
<comment type="caution">
    <text evidence="13">The sequence shown here is derived from an EMBL/GenBank/DDBJ whole genome shotgun (WGS) entry which is preliminary data.</text>
</comment>
<dbReference type="FunFam" id="3.40.630.30:FF:000046">
    <property type="entry name" value="Dopamine N-acetyltransferase"/>
    <property type="match status" value="1"/>
</dbReference>
<comment type="catalytic activity">
    <reaction evidence="4">
        <text>dopamine + (9Z)-octadecenoyl-CoA = N-(9Z-octadecanoyl)-dopamine + CoA + H(+)</text>
        <dbReference type="Rhea" id="RHEA:51380"/>
        <dbReference type="ChEBI" id="CHEBI:15378"/>
        <dbReference type="ChEBI" id="CHEBI:31883"/>
        <dbReference type="ChEBI" id="CHEBI:57287"/>
        <dbReference type="ChEBI" id="CHEBI:57387"/>
        <dbReference type="ChEBI" id="CHEBI:59905"/>
    </reaction>
    <physiologicalReaction direction="left-to-right" evidence="4">
        <dbReference type="Rhea" id="RHEA:51381"/>
    </physiologicalReaction>
</comment>
<evidence type="ECO:0000313" key="12">
    <source>
        <dbReference type="EMBL" id="CAF1043250.1"/>
    </source>
</evidence>
<evidence type="ECO:0000256" key="5">
    <source>
        <dbReference type="ARBA" id="ARBA00050849"/>
    </source>
</evidence>
<reference evidence="13" key="1">
    <citation type="submission" date="2021-02" db="EMBL/GenBank/DDBJ databases">
        <authorList>
            <person name="Nowell W R."/>
        </authorList>
    </citation>
    <scope>NUCLEOTIDE SEQUENCE</scope>
</reference>
<comment type="catalytic activity">
    <reaction evidence="6">
        <text>serotonin + (5Z,8Z,11Z,14Z)-eicosatetraenoyl-CoA = N-[(5Z,8Z,11Z,14Z)-eicosatetraenoyl]-serotonin + CoA + H(+)</text>
        <dbReference type="Rhea" id="RHEA:51396"/>
        <dbReference type="ChEBI" id="CHEBI:15378"/>
        <dbReference type="ChEBI" id="CHEBI:57287"/>
        <dbReference type="ChEBI" id="CHEBI:57368"/>
        <dbReference type="ChEBI" id="CHEBI:132255"/>
        <dbReference type="ChEBI" id="CHEBI:350546"/>
    </reaction>
    <physiologicalReaction direction="left-to-right" evidence="6">
        <dbReference type="Rhea" id="RHEA:51397"/>
    </physiologicalReaction>
</comment>
<sequence>MSLVSEQISSSSIFNIRPLDENDKRQVLSLLLNSFFPDEPITQYLQITETSEFAKTIIDDCLHDRCSFVALNTETNVIVGICLNKIKHKNDRNETAHSDEKLGRLFQIFADLHETLNIFNALNADTLLHVFVISVDRRARRHKLSSRLIARSIEYAQELKITGAFAEATSPASCQCFEQQQFSVFGKLIYKNDNSKCLPTLNNEDNNQCYLVARKF</sequence>
<dbReference type="InterPro" id="IPR016181">
    <property type="entry name" value="Acyl_CoA_acyltransferase"/>
</dbReference>
<comment type="catalytic activity">
    <reaction evidence="5">
        <text>serotonin + octadecanoyl-CoA = N-octadecanoyl-serotonin + CoA + H(+)</text>
        <dbReference type="Rhea" id="RHEA:51400"/>
        <dbReference type="ChEBI" id="CHEBI:15378"/>
        <dbReference type="ChEBI" id="CHEBI:57287"/>
        <dbReference type="ChEBI" id="CHEBI:57394"/>
        <dbReference type="ChEBI" id="CHEBI:134065"/>
        <dbReference type="ChEBI" id="CHEBI:350546"/>
    </reaction>
    <physiologicalReaction direction="left-to-right" evidence="5">
        <dbReference type="Rhea" id="RHEA:51401"/>
    </physiologicalReaction>
</comment>
<evidence type="ECO:0000256" key="6">
    <source>
        <dbReference type="ARBA" id="ARBA00051284"/>
    </source>
</evidence>
<evidence type="ECO:0000313" key="14">
    <source>
        <dbReference type="EMBL" id="CAF3519314.1"/>
    </source>
</evidence>
<organism evidence="13 16">
    <name type="scientific">Adineta steineri</name>
    <dbReference type="NCBI Taxonomy" id="433720"/>
    <lineage>
        <taxon>Eukaryota</taxon>
        <taxon>Metazoa</taxon>
        <taxon>Spiralia</taxon>
        <taxon>Gnathifera</taxon>
        <taxon>Rotifera</taxon>
        <taxon>Eurotatoria</taxon>
        <taxon>Bdelloidea</taxon>
        <taxon>Adinetida</taxon>
        <taxon>Adinetidae</taxon>
        <taxon>Adineta</taxon>
    </lineage>
</organism>
<protein>
    <recommendedName>
        <fullName evidence="3">aralkylamine N-acetyltransferase</fullName>
        <ecNumber evidence="3">2.3.1.87</ecNumber>
    </recommendedName>
</protein>
<dbReference type="Proteomes" id="UP000663844">
    <property type="component" value="Unassembled WGS sequence"/>
</dbReference>
<dbReference type="EC" id="2.3.1.87" evidence="3"/>
<dbReference type="AlphaFoldDB" id="A0A814ZYM4"/>
<dbReference type="EMBL" id="CAJOAY010000284">
    <property type="protein sequence ID" value="CAF3616618.1"/>
    <property type="molecule type" value="Genomic_DNA"/>
</dbReference>
<dbReference type="PANTHER" id="PTHR20905">
    <property type="entry name" value="N-ACETYLTRANSFERASE-RELATED"/>
    <property type="match status" value="1"/>
</dbReference>
<evidence type="ECO:0000256" key="10">
    <source>
        <dbReference type="ARBA" id="ARBA00052335"/>
    </source>
</evidence>
<evidence type="ECO:0000256" key="8">
    <source>
        <dbReference type="ARBA" id="ARBA00051823"/>
    </source>
</evidence>
<evidence type="ECO:0000256" key="7">
    <source>
        <dbReference type="ARBA" id="ARBA00051711"/>
    </source>
</evidence>
<dbReference type="Gene3D" id="3.40.630.30">
    <property type="match status" value="1"/>
</dbReference>
<name>A0A814ZYM4_9BILA</name>
<comment type="catalytic activity">
    <reaction evidence="10">
        <text>dopamine + hexadecanoyl-CoA = N-hexadecanoyl-dopamine + CoA + H(+)</text>
        <dbReference type="Rhea" id="RHEA:51376"/>
        <dbReference type="ChEBI" id="CHEBI:15378"/>
        <dbReference type="ChEBI" id="CHEBI:57287"/>
        <dbReference type="ChEBI" id="CHEBI:57379"/>
        <dbReference type="ChEBI" id="CHEBI:59905"/>
        <dbReference type="ChEBI" id="CHEBI:134058"/>
    </reaction>
    <physiologicalReaction direction="left-to-right" evidence="10">
        <dbReference type="Rhea" id="RHEA:51377"/>
    </physiologicalReaction>
</comment>
<comment type="catalytic activity">
    <reaction evidence="7">
        <text>dopamine + acetyl-CoA = N-acetyldopamine + CoA + H(+)</text>
        <dbReference type="Rhea" id="RHEA:51388"/>
        <dbReference type="ChEBI" id="CHEBI:15378"/>
        <dbReference type="ChEBI" id="CHEBI:57287"/>
        <dbReference type="ChEBI" id="CHEBI:57288"/>
        <dbReference type="ChEBI" id="CHEBI:59905"/>
        <dbReference type="ChEBI" id="CHEBI:125678"/>
    </reaction>
    <physiologicalReaction direction="left-to-right" evidence="7">
        <dbReference type="Rhea" id="RHEA:51389"/>
    </physiologicalReaction>
</comment>
<evidence type="ECO:0000256" key="3">
    <source>
        <dbReference type="ARBA" id="ARBA00039114"/>
    </source>
</evidence>
<gene>
    <name evidence="12" type="ORF">JYZ213_LOCUS18261</name>
    <name evidence="15" type="ORF">OKA104_LOCUS7402</name>
    <name evidence="14" type="ORF">OXD698_LOCUS2328</name>
    <name evidence="13" type="ORF">VCS650_LOCUS28172</name>
</gene>
<comment type="catalytic activity">
    <reaction evidence="8">
        <text>serotonin + (9Z)-octadecenoyl-CoA = N-(9Z-octadecenoyl)-serotonin + CoA + H(+)</text>
        <dbReference type="Rhea" id="RHEA:51392"/>
        <dbReference type="ChEBI" id="CHEBI:15378"/>
        <dbReference type="ChEBI" id="CHEBI:57287"/>
        <dbReference type="ChEBI" id="CHEBI:57387"/>
        <dbReference type="ChEBI" id="CHEBI:134064"/>
        <dbReference type="ChEBI" id="CHEBI:350546"/>
    </reaction>
    <physiologicalReaction direction="left-to-right" evidence="8">
        <dbReference type="Rhea" id="RHEA:51393"/>
    </physiologicalReaction>
</comment>
<accession>A0A814ZYM4</accession>